<evidence type="ECO:0000313" key="7">
    <source>
        <dbReference type="Proteomes" id="UP001460270"/>
    </source>
</evidence>
<proteinExistence type="predicted"/>
<evidence type="ECO:0000256" key="1">
    <source>
        <dbReference type="ARBA" id="ARBA00004127"/>
    </source>
</evidence>
<keyword evidence="7" id="KW-1185">Reference proteome</keyword>
<keyword evidence="5" id="KW-0472">Membrane</keyword>
<dbReference type="Proteomes" id="UP001460270">
    <property type="component" value="Unassembled WGS sequence"/>
</dbReference>
<sequence length="309" mass="34165">MAAAVEGSSVSTEFRALFSLLTPNESSFQTVQEVPQYVQQIVRKQAVSPHSGDGGWGVLPDVRLLCACDRCSLELLRIQALHIHLHYSRPPASILTPELNRFGEKQQCSCCGGCGTQIQDATPYFMGLMLVELVVAALKADTPMPTINDGLTSLSCGMISRLPMLLFRGFELSTYMFVWERYRFLELPWTPRGPGGFVCWLWISATTGSIAWLTRAFTSFDLLKLFPHSGRTFKASAANIRVQRADLEAAQSAGGAEETAHIRLLQRKSLFLCSWSSAHERLRSPEPGLVTATNLSCRRHRKERAAAGS</sequence>
<keyword evidence="2" id="KW-0812">Transmembrane</keyword>
<dbReference type="EMBL" id="JBBPFD010000019">
    <property type="protein sequence ID" value="KAK7886204.1"/>
    <property type="molecule type" value="Genomic_DNA"/>
</dbReference>
<evidence type="ECO:0000256" key="4">
    <source>
        <dbReference type="ARBA" id="ARBA00023002"/>
    </source>
</evidence>
<dbReference type="GO" id="GO:0005783">
    <property type="term" value="C:endoplasmic reticulum"/>
    <property type="evidence" value="ECO:0007669"/>
    <property type="project" value="TreeGrafter"/>
</dbReference>
<gene>
    <name evidence="6" type="ORF">WMY93_025825</name>
</gene>
<reference evidence="7" key="1">
    <citation type="submission" date="2024-04" db="EMBL/GenBank/DDBJ databases">
        <title>Salinicola lusitanus LLJ914,a marine bacterium isolated from the Okinawa Trough.</title>
        <authorList>
            <person name="Li J."/>
        </authorList>
    </citation>
    <scope>NUCLEOTIDE SEQUENCE [LARGE SCALE GENOMIC DNA]</scope>
</reference>
<dbReference type="GO" id="GO:0050479">
    <property type="term" value="F:glyceryl-ether monooxygenase activity"/>
    <property type="evidence" value="ECO:0007669"/>
    <property type="project" value="TreeGrafter"/>
</dbReference>
<dbReference type="AlphaFoldDB" id="A0AAW0MZ90"/>
<dbReference type="PANTHER" id="PTHR21624:SF1">
    <property type="entry name" value="ALKYLGLYCEROL MONOOXYGENASE"/>
    <property type="match status" value="1"/>
</dbReference>
<organism evidence="6 7">
    <name type="scientific">Mugilogobius chulae</name>
    <name type="common">yellowstripe goby</name>
    <dbReference type="NCBI Taxonomy" id="88201"/>
    <lineage>
        <taxon>Eukaryota</taxon>
        <taxon>Metazoa</taxon>
        <taxon>Chordata</taxon>
        <taxon>Craniata</taxon>
        <taxon>Vertebrata</taxon>
        <taxon>Euteleostomi</taxon>
        <taxon>Actinopterygii</taxon>
        <taxon>Neopterygii</taxon>
        <taxon>Teleostei</taxon>
        <taxon>Neoteleostei</taxon>
        <taxon>Acanthomorphata</taxon>
        <taxon>Gobiaria</taxon>
        <taxon>Gobiiformes</taxon>
        <taxon>Gobioidei</taxon>
        <taxon>Gobiidae</taxon>
        <taxon>Gobionellinae</taxon>
        <taxon>Mugilogobius</taxon>
    </lineage>
</organism>
<evidence type="ECO:0000313" key="6">
    <source>
        <dbReference type="EMBL" id="KAK7886204.1"/>
    </source>
</evidence>
<dbReference type="GO" id="GO:0006643">
    <property type="term" value="P:membrane lipid metabolic process"/>
    <property type="evidence" value="ECO:0007669"/>
    <property type="project" value="TreeGrafter"/>
</dbReference>
<dbReference type="GO" id="GO:0016020">
    <property type="term" value="C:membrane"/>
    <property type="evidence" value="ECO:0007669"/>
    <property type="project" value="GOC"/>
</dbReference>
<comment type="caution">
    <text evidence="6">The sequence shown here is derived from an EMBL/GenBank/DDBJ whole genome shotgun (WGS) entry which is preliminary data.</text>
</comment>
<evidence type="ECO:0000256" key="5">
    <source>
        <dbReference type="ARBA" id="ARBA00023136"/>
    </source>
</evidence>
<keyword evidence="4" id="KW-0560">Oxidoreductase</keyword>
<evidence type="ECO:0000256" key="3">
    <source>
        <dbReference type="ARBA" id="ARBA00022989"/>
    </source>
</evidence>
<keyword evidence="3" id="KW-1133">Transmembrane helix</keyword>
<name>A0AAW0MZ90_9GOBI</name>
<dbReference type="PANTHER" id="PTHR21624">
    <property type="entry name" value="STEROL DESATURASE-RELATED PROTEIN"/>
    <property type="match status" value="1"/>
</dbReference>
<accession>A0AAW0MZ90</accession>
<comment type="subcellular location">
    <subcellularLocation>
        <location evidence="1">Endomembrane system</location>
        <topology evidence="1">Multi-pass membrane protein</topology>
    </subcellularLocation>
</comment>
<dbReference type="InterPro" id="IPR051689">
    <property type="entry name" value="Sterol_desaturase/TMEM195"/>
</dbReference>
<evidence type="ECO:0000256" key="2">
    <source>
        <dbReference type="ARBA" id="ARBA00022692"/>
    </source>
</evidence>
<protein>
    <submittedName>
        <fullName evidence="6">Uncharacterized protein</fullName>
    </submittedName>
</protein>